<sequence length="111" mass="12494">MIIQEREKLNGGNLLCFVCTTCQINIADLYQNLEETLQREVCTRACDHENSELQGTRLMMYGCIYKSSVVTFGPNCAGLSSLAYLCTITHKLHERHKGNSTRGLATKLYIC</sequence>
<keyword evidence="2" id="KW-1185">Reference proteome</keyword>
<evidence type="ECO:0000313" key="2">
    <source>
        <dbReference type="Proteomes" id="UP000499080"/>
    </source>
</evidence>
<proteinExistence type="predicted"/>
<name>A0A4Y2WEQ0_ARAVE</name>
<evidence type="ECO:0000313" key="1">
    <source>
        <dbReference type="EMBL" id="GBO35441.1"/>
    </source>
</evidence>
<reference evidence="1 2" key="1">
    <citation type="journal article" date="2019" name="Sci. Rep.">
        <title>Orb-weaving spider Araneus ventricosus genome elucidates the spidroin gene catalogue.</title>
        <authorList>
            <person name="Kono N."/>
            <person name="Nakamura H."/>
            <person name="Ohtoshi R."/>
            <person name="Moran D.A.P."/>
            <person name="Shinohara A."/>
            <person name="Yoshida Y."/>
            <person name="Fujiwara M."/>
            <person name="Mori M."/>
            <person name="Tomita M."/>
            <person name="Arakawa K."/>
        </authorList>
    </citation>
    <scope>NUCLEOTIDE SEQUENCE [LARGE SCALE GENOMIC DNA]</scope>
</reference>
<comment type="caution">
    <text evidence="1">The sequence shown here is derived from an EMBL/GenBank/DDBJ whole genome shotgun (WGS) entry which is preliminary data.</text>
</comment>
<protein>
    <submittedName>
        <fullName evidence="1">Uncharacterized protein</fullName>
    </submittedName>
</protein>
<accession>A0A4Y2WEQ0</accession>
<organism evidence="1 2">
    <name type="scientific">Araneus ventricosus</name>
    <name type="common">Orbweaver spider</name>
    <name type="synonym">Epeira ventricosa</name>
    <dbReference type="NCBI Taxonomy" id="182803"/>
    <lineage>
        <taxon>Eukaryota</taxon>
        <taxon>Metazoa</taxon>
        <taxon>Ecdysozoa</taxon>
        <taxon>Arthropoda</taxon>
        <taxon>Chelicerata</taxon>
        <taxon>Arachnida</taxon>
        <taxon>Araneae</taxon>
        <taxon>Araneomorphae</taxon>
        <taxon>Entelegynae</taxon>
        <taxon>Araneoidea</taxon>
        <taxon>Araneidae</taxon>
        <taxon>Araneus</taxon>
    </lineage>
</organism>
<dbReference type="Proteomes" id="UP000499080">
    <property type="component" value="Unassembled WGS sequence"/>
</dbReference>
<gene>
    <name evidence="1" type="ORF">AVEN_274924_1</name>
</gene>
<dbReference type="AlphaFoldDB" id="A0A4Y2WEQ0"/>
<dbReference type="EMBL" id="BGPR01059424">
    <property type="protein sequence ID" value="GBO35441.1"/>
    <property type="molecule type" value="Genomic_DNA"/>
</dbReference>